<organism evidence="2 3">
    <name type="scientific">Nocardia otitidiscaviarum</name>
    <dbReference type="NCBI Taxonomy" id="1823"/>
    <lineage>
        <taxon>Bacteria</taxon>
        <taxon>Bacillati</taxon>
        <taxon>Actinomycetota</taxon>
        <taxon>Actinomycetes</taxon>
        <taxon>Mycobacteriales</taxon>
        <taxon>Nocardiaceae</taxon>
        <taxon>Nocardia</taxon>
    </lineage>
</organism>
<feature type="transmembrane region" description="Helical" evidence="1">
    <location>
        <begin position="25"/>
        <end position="42"/>
    </location>
</feature>
<sequence length="80" mass="8586">MTRTIPTRARPDEHVLIDNVDGSRLALLLMGAIGLAWTLTASDADAHGWMVAGLAVTALAVVTGLGTAIERRRHRGSRKR</sequence>
<name>A0A378YWN7_9NOCA</name>
<evidence type="ECO:0000313" key="2">
    <source>
        <dbReference type="EMBL" id="SUA81193.1"/>
    </source>
</evidence>
<gene>
    <name evidence="2" type="ORF">NCTC1934_04654</name>
</gene>
<keyword evidence="3" id="KW-1185">Reference proteome</keyword>
<evidence type="ECO:0008006" key="4">
    <source>
        <dbReference type="Google" id="ProtNLM"/>
    </source>
</evidence>
<protein>
    <recommendedName>
        <fullName evidence="4">DUF2530 domain-containing protein</fullName>
    </recommendedName>
</protein>
<accession>A0A378YWN7</accession>
<dbReference type="STRING" id="1406858.GCA_000710895_06725"/>
<dbReference type="AlphaFoldDB" id="A0A378YWN7"/>
<keyword evidence="1" id="KW-1133">Transmembrane helix</keyword>
<feature type="transmembrane region" description="Helical" evidence="1">
    <location>
        <begin position="48"/>
        <end position="69"/>
    </location>
</feature>
<proteinExistence type="predicted"/>
<dbReference type="Proteomes" id="UP000255467">
    <property type="component" value="Unassembled WGS sequence"/>
</dbReference>
<dbReference type="EMBL" id="UGRY01000002">
    <property type="protein sequence ID" value="SUA81193.1"/>
    <property type="molecule type" value="Genomic_DNA"/>
</dbReference>
<evidence type="ECO:0000313" key="3">
    <source>
        <dbReference type="Proteomes" id="UP000255467"/>
    </source>
</evidence>
<keyword evidence="1" id="KW-0812">Transmembrane</keyword>
<dbReference type="RefSeq" id="WP_039814838.1">
    <property type="nucleotide sequence ID" value="NZ_UGRY01000002.1"/>
</dbReference>
<keyword evidence="1" id="KW-0472">Membrane</keyword>
<reference evidence="2 3" key="1">
    <citation type="submission" date="2018-06" db="EMBL/GenBank/DDBJ databases">
        <authorList>
            <consortium name="Pathogen Informatics"/>
            <person name="Doyle S."/>
        </authorList>
    </citation>
    <scope>NUCLEOTIDE SEQUENCE [LARGE SCALE GENOMIC DNA]</scope>
    <source>
        <strain evidence="2 3">NCTC1934</strain>
    </source>
</reference>
<evidence type="ECO:0000256" key="1">
    <source>
        <dbReference type="SAM" id="Phobius"/>
    </source>
</evidence>